<evidence type="ECO:0000256" key="6">
    <source>
        <dbReference type="ARBA" id="ARBA00022801"/>
    </source>
</evidence>
<comment type="function">
    <text evidence="9">CRISPR (clustered regularly interspaced short palindromic repeat), is an adaptive immune system that provides protection against mobile genetic elements (viruses, transposable elements and conjugative plasmids). CRISPR clusters contain sequences complementary to antecedent mobile elements and target invading nucleic acids. CRISPR clusters are transcribed and processed into CRISPR RNA (crRNA). Functions as a ssRNA-specific endoribonuclease. Involved in the integration of spacer DNA into the CRISPR cassette.</text>
</comment>
<dbReference type="PANTHER" id="PTHR34405">
    <property type="entry name" value="CRISPR-ASSOCIATED ENDORIBONUCLEASE CAS2"/>
    <property type="match status" value="1"/>
</dbReference>
<dbReference type="InterPro" id="IPR021127">
    <property type="entry name" value="CRISPR_associated_Cas2"/>
</dbReference>
<keyword evidence="12" id="KW-1185">Reference proteome</keyword>
<dbReference type="CDD" id="cd09725">
    <property type="entry name" value="Cas2_I_II_III"/>
    <property type="match status" value="1"/>
</dbReference>
<evidence type="ECO:0000313" key="10">
    <source>
        <dbReference type="EMBL" id="GAP61670.1"/>
    </source>
</evidence>
<keyword evidence="4 9" id="KW-0479">Metal-binding</keyword>
<keyword evidence="5 9" id="KW-0255">Endonuclease</keyword>
<organism evidence="10 12">
    <name type="scientific">Ardenticatena maritima</name>
    <dbReference type="NCBI Taxonomy" id="872965"/>
    <lineage>
        <taxon>Bacteria</taxon>
        <taxon>Bacillati</taxon>
        <taxon>Chloroflexota</taxon>
        <taxon>Ardenticatenia</taxon>
        <taxon>Ardenticatenales</taxon>
        <taxon>Ardenticatenaceae</taxon>
        <taxon>Ardenticatena</taxon>
    </lineage>
</organism>
<dbReference type="EMBL" id="LGKN01000005">
    <property type="protein sequence ID" value="KPL87627.1"/>
    <property type="molecule type" value="Genomic_DNA"/>
</dbReference>
<keyword evidence="6 9" id="KW-0378">Hydrolase</keyword>
<evidence type="ECO:0000256" key="5">
    <source>
        <dbReference type="ARBA" id="ARBA00022759"/>
    </source>
</evidence>
<evidence type="ECO:0000256" key="4">
    <source>
        <dbReference type="ARBA" id="ARBA00022723"/>
    </source>
</evidence>
<proteinExistence type="inferred from homology"/>
<dbReference type="Pfam" id="PF09827">
    <property type="entry name" value="CRISPR_Cas2"/>
    <property type="match status" value="1"/>
</dbReference>
<dbReference type="Proteomes" id="UP000037784">
    <property type="component" value="Unassembled WGS sequence"/>
</dbReference>
<evidence type="ECO:0000313" key="13">
    <source>
        <dbReference type="Proteomes" id="UP000050502"/>
    </source>
</evidence>
<dbReference type="InterPro" id="IPR019199">
    <property type="entry name" value="Virulence_VapD/CRISPR_Cas2"/>
</dbReference>
<comment type="cofactor">
    <cofactor evidence="1 9">
        <name>Mg(2+)</name>
        <dbReference type="ChEBI" id="CHEBI:18420"/>
    </cofactor>
</comment>
<dbReference type="GO" id="GO:0004521">
    <property type="term" value="F:RNA endonuclease activity"/>
    <property type="evidence" value="ECO:0007669"/>
    <property type="project" value="InterPro"/>
</dbReference>
<evidence type="ECO:0000256" key="2">
    <source>
        <dbReference type="ARBA" id="ARBA00009959"/>
    </source>
</evidence>
<dbReference type="InParanoid" id="A0A0M9UBE7"/>
<dbReference type="PANTHER" id="PTHR34405:SF3">
    <property type="entry name" value="CRISPR-ASSOCIATED ENDORIBONUCLEASE CAS2 3"/>
    <property type="match status" value="1"/>
</dbReference>
<feature type="binding site" evidence="9">
    <location>
        <position position="8"/>
    </location>
    <ligand>
        <name>Mg(2+)</name>
        <dbReference type="ChEBI" id="CHEBI:18420"/>
        <note>catalytic</note>
    </ligand>
</feature>
<reference evidence="11 13" key="2">
    <citation type="submission" date="2015-07" db="EMBL/GenBank/DDBJ databases">
        <title>Whole genome sequence of Ardenticatena maritima DSM 23922.</title>
        <authorList>
            <person name="Hemp J."/>
            <person name="Ward L.M."/>
            <person name="Pace L.A."/>
            <person name="Fischer W.W."/>
        </authorList>
    </citation>
    <scope>NUCLEOTIDE SEQUENCE [LARGE SCALE GENOMIC DNA]</scope>
    <source>
        <strain evidence="11 13">110S</strain>
    </source>
</reference>
<evidence type="ECO:0000256" key="9">
    <source>
        <dbReference type="HAMAP-Rule" id="MF_01471"/>
    </source>
</evidence>
<dbReference type="SUPFAM" id="SSF143430">
    <property type="entry name" value="TTP0101/SSO1404-like"/>
    <property type="match status" value="1"/>
</dbReference>
<dbReference type="GO" id="GO:0046872">
    <property type="term" value="F:metal ion binding"/>
    <property type="evidence" value="ECO:0007669"/>
    <property type="project" value="UniProtKB-UniRule"/>
</dbReference>
<dbReference type="Proteomes" id="UP000050502">
    <property type="component" value="Unassembled WGS sequence"/>
</dbReference>
<comment type="subunit">
    <text evidence="9">Homodimer, forms a heterotetramer with a Cas1 homodimer.</text>
</comment>
<comment type="caution">
    <text evidence="10">The sequence shown here is derived from an EMBL/GenBank/DDBJ whole genome shotgun (WGS) entry which is preliminary data.</text>
</comment>
<keyword evidence="8 9" id="KW-0051">Antiviral defense</keyword>
<dbReference type="RefSeq" id="WP_054491620.1">
    <property type="nucleotide sequence ID" value="NZ_BBZA01000004.1"/>
</dbReference>
<name>A0A0M9UBE7_9CHLR</name>
<dbReference type="GO" id="GO:0043571">
    <property type="term" value="P:maintenance of CRISPR repeat elements"/>
    <property type="evidence" value="ECO:0007669"/>
    <property type="project" value="UniProtKB-UniRule"/>
</dbReference>
<evidence type="ECO:0000256" key="8">
    <source>
        <dbReference type="ARBA" id="ARBA00023118"/>
    </source>
</evidence>
<dbReference type="EMBL" id="BBZA01000004">
    <property type="protein sequence ID" value="GAP61670.1"/>
    <property type="molecule type" value="Genomic_DNA"/>
</dbReference>
<dbReference type="GO" id="GO:0016787">
    <property type="term" value="F:hydrolase activity"/>
    <property type="evidence" value="ECO:0007669"/>
    <property type="project" value="UniProtKB-KW"/>
</dbReference>
<evidence type="ECO:0000313" key="12">
    <source>
        <dbReference type="Proteomes" id="UP000037784"/>
    </source>
</evidence>
<reference evidence="10 12" key="1">
    <citation type="journal article" date="2015" name="Genome Announc.">
        <title>Draft Genome Sequence of a Heterotrophic Facultative Anaerobic Thermophilic Bacterium, Ardenticatena maritima Strain 110ST.</title>
        <authorList>
            <person name="Kawaichi S."/>
            <person name="Yoshida T."/>
            <person name="Sako Y."/>
            <person name="Nakamura R."/>
        </authorList>
    </citation>
    <scope>NUCLEOTIDE SEQUENCE [LARGE SCALE GENOMIC DNA]</scope>
    <source>
        <strain evidence="10 12">110S</strain>
    </source>
</reference>
<keyword evidence="7 9" id="KW-0460">Magnesium</keyword>
<gene>
    <name evidence="9" type="primary">cas2</name>
    <name evidence="10" type="ORF">ARMA_0093</name>
    <name evidence="11" type="ORF">SE16_08350</name>
</gene>
<evidence type="ECO:0000256" key="7">
    <source>
        <dbReference type="ARBA" id="ARBA00022842"/>
    </source>
</evidence>
<reference evidence="12" key="3">
    <citation type="submission" date="2015-08" db="EMBL/GenBank/DDBJ databases">
        <title>Draft Genome Sequence of a Heterotrophic Facultative Anaerobic Bacterium Ardenticatena maritima Strain 110S.</title>
        <authorList>
            <person name="Kawaichi S."/>
            <person name="Yoshida T."/>
            <person name="Sako Y."/>
            <person name="Nakamura R."/>
        </authorList>
    </citation>
    <scope>NUCLEOTIDE SEQUENCE [LARGE SCALE GENOMIC DNA]</scope>
    <source>
        <strain evidence="12">110S</strain>
    </source>
</reference>
<dbReference type="OrthoDB" id="9798176at2"/>
<comment type="similarity">
    <text evidence="2 9">Belongs to the CRISPR-associated endoribonuclease Cas2 protein family.</text>
</comment>
<dbReference type="GO" id="GO:0051607">
    <property type="term" value="P:defense response to virus"/>
    <property type="evidence" value="ECO:0007669"/>
    <property type="project" value="UniProtKB-UniRule"/>
</dbReference>
<evidence type="ECO:0000313" key="11">
    <source>
        <dbReference type="EMBL" id="KPL87627.1"/>
    </source>
</evidence>
<evidence type="ECO:0000256" key="1">
    <source>
        <dbReference type="ARBA" id="ARBA00001946"/>
    </source>
</evidence>
<keyword evidence="3 9" id="KW-0540">Nuclease</keyword>
<protein>
    <recommendedName>
        <fullName evidence="9">CRISPR-associated endoribonuclease Cas2</fullName>
        <ecNumber evidence="9">3.1.-.-</ecNumber>
    </recommendedName>
</protein>
<accession>A0A0M9UBE7</accession>
<dbReference type="STRING" id="872965.SE16_08350"/>
<evidence type="ECO:0000256" key="3">
    <source>
        <dbReference type="ARBA" id="ARBA00022722"/>
    </source>
</evidence>
<sequence length="85" mass="10158">MRCLLVYDIPDDRTRTRVSEACLDYGLERIQYSAFLGELTPTYRRELMKRLRHILGKHDGKIQCFPLCERDWNARDEIIHQETST</sequence>
<dbReference type="HAMAP" id="MF_01471">
    <property type="entry name" value="Cas2"/>
    <property type="match status" value="1"/>
</dbReference>
<dbReference type="NCBIfam" id="TIGR01573">
    <property type="entry name" value="cas2"/>
    <property type="match status" value="1"/>
</dbReference>
<dbReference type="Gene3D" id="3.30.70.240">
    <property type="match status" value="1"/>
</dbReference>
<dbReference type="AlphaFoldDB" id="A0A0M9UBE7"/>
<dbReference type="EC" id="3.1.-.-" evidence="9"/>